<name>A0A679BAC0_ORYNI</name>
<reference evidence="1" key="2">
    <citation type="submission" date="2018-08" db="EMBL/GenBank/DDBJ databases">
        <title>Oryza nivara genomic DNA, chromosome 11, BAC clone:BBa0051A07.</title>
        <authorList>
            <person name="Wu J."/>
            <person name="Kanamori H."/>
        </authorList>
    </citation>
    <scope>NUCLEOTIDE SEQUENCE</scope>
    <source>
        <strain evidence="1">W0106</strain>
    </source>
</reference>
<accession>A0A679BAC0</accession>
<reference evidence="2" key="1">
    <citation type="submission" date="2018-08" db="EMBL/GenBank/DDBJ databases">
        <title>Oryza nivara genomic DNA, chromosome 11, BAC clone:BBa0043N18.</title>
        <authorList>
            <person name="Wu J."/>
            <person name="Kanamori H."/>
        </authorList>
    </citation>
    <scope>NUCLEOTIDE SEQUENCE</scope>
    <source>
        <strain evidence="2">W0106</strain>
    </source>
</reference>
<proteinExistence type="predicted"/>
<evidence type="ECO:0000313" key="1">
    <source>
        <dbReference type="EMBL" id="BBF89880.1"/>
    </source>
</evidence>
<dbReference type="AlphaFoldDB" id="A0A679BAC0"/>
<dbReference type="EMBL" id="AP018875">
    <property type="protein sequence ID" value="BBF89883.1"/>
    <property type="molecule type" value="Genomic_DNA"/>
</dbReference>
<dbReference type="EMBL" id="AP018874">
    <property type="protein sequence ID" value="BBF89880.1"/>
    <property type="molecule type" value="Genomic_DNA"/>
</dbReference>
<evidence type="ECO:0000313" key="2">
    <source>
        <dbReference type="EMBL" id="BBF89883.1"/>
    </source>
</evidence>
<organism evidence="1">
    <name type="scientific">Oryza nivara</name>
    <name type="common">Indian wild rice</name>
    <name type="synonym">Oryza sativa f. spontanea</name>
    <dbReference type="NCBI Taxonomy" id="4536"/>
    <lineage>
        <taxon>Eukaryota</taxon>
        <taxon>Viridiplantae</taxon>
        <taxon>Streptophyta</taxon>
        <taxon>Embryophyta</taxon>
        <taxon>Tracheophyta</taxon>
        <taxon>Spermatophyta</taxon>
        <taxon>Magnoliopsida</taxon>
        <taxon>Liliopsida</taxon>
        <taxon>Poales</taxon>
        <taxon>Poaceae</taxon>
        <taxon>BOP clade</taxon>
        <taxon>Oryzoideae</taxon>
        <taxon>Oryzeae</taxon>
        <taxon>Oryzinae</taxon>
        <taxon>Oryza</taxon>
    </lineage>
</organism>
<protein>
    <submittedName>
        <fullName evidence="1">Uncharacterized protein</fullName>
    </submittedName>
</protein>
<gene>
    <name evidence="1" type="primary">BBa0051A07.50</name>
    <name evidence="2" type="synonym">BBa0043N18.1</name>
</gene>
<sequence>MHRDPSARIVVAGEKPHRCRRLSELTLCYLSLDSTLLIQAAGDASTRSCDLAEMPDVLDLQASPHWSGLTMEEVIGKPPCRSAPRIAGAAADCQYFYPFPCWRSSITHGVETSG</sequence>